<gene>
    <name evidence="7" type="ORF">SAMN05421640_2265</name>
</gene>
<evidence type="ECO:0000256" key="2">
    <source>
        <dbReference type="ARBA" id="ARBA00022475"/>
    </source>
</evidence>
<evidence type="ECO:0000256" key="1">
    <source>
        <dbReference type="ARBA" id="ARBA00004651"/>
    </source>
</evidence>
<dbReference type="OrthoDB" id="9807977at2"/>
<accession>A0A239JN46</accession>
<comment type="subcellular location">
    <subcellularLocation>
        <location evidence="1">Cell membrane</location>
        <topology evidence="1">Multi-pass membrane protein</topology>
    </subcellularLocation>
</comment>
<organism evidence="7 8">
    <name type="scientific">Ekhidna lutea</name>
    <dbReference type="NCBI Taxonomy" id="447679"/>
    <lineage>
        <taxon>Bacteria</taxon>
        <taxon>Pseudomonadati</taxon>
        <taxon>Bacteroidota</taxon>
        <taxon>Cytophagia</taxon>
        <taxon>Cytophagales</taxon>
        <taxon>Reichenbachiellaceae</taxon>
        <taxon>Ekhidna</taxon>
    </lineage>
</organism>
<dbReference type="AlphaFoldDB" id="A0A239JN46"/>
<dbReference type="PANTHER" id="PTHR33529">
    <property type="entry name" value="SLR0882 PROTEIN-RELATED"/>
    <property type="match status" value="1"/>
</dbReference>
<evidence type="ECO:0000256" key="4">
    <source>
        <dbReference type="ARBA" id="ARBA00022989"/>
    </source>
</evidence>
<keyword evidence="4 6" id="KW-1133">Transmembrane helix</keyword>
<dbReference type="Pfam" id="PF03739">
    <property type="entry name" value="LptF_LptG"/>
    <property type="match status" value="1"/>
</dbReference>
<dbReference type="GO" id="GO:0015920">
    <property type="term" value="P:lipopolysaccharide transport"/>
    <property type="evidence" value="ECO:0007669"/>
    <property type="project" value="TreeGrafter"/>
</dbReference>
<keyword evidence="8" id="KW-1185">Reference proteome</keyword>
<dbReference type="EMBL" id="FZPD01000003">
    <property type="protein sequence ID" value="SNT07321.1"/>
    <property type="molecule type" value="Genomic_DNA"/>
</dbReference>
<protein>
    <submittedName>
        <fullName evidence="7">Lipopolysaccharide export system permease protein</fullName>
    </submittedName>
</protein>
<feature type="transmembrane region" description="Helical" evidence="6">
    <location>
        <begin position="309"/>
        <end position="330"/>
    </location>
</feature>
<feature type="transmembrane region" description="Helical" evidence="6">
    <location>
        <begin position="99"/>
        <end position="117"/>
    </location>
</feature>
<reference evidence="7 8" key="1">
    <citation type="submission" date="2017-06" db="EMBL/GenBank/DDBJ databases">
        <authorList>
            <person name="Kim H.J."/>
            <person name="Triplett B.A."/>
        </authorList>
    </citation>
    <scope>NUCLEOTIDE SEQUENCE [LARGE SCALE GENOMIC DNA]</scope>
    <source>
        <strain evidence="7 8">DSM 19307</strain>
    </source>
</reference>
<dbReference type="InterPro" id="IPR005495">
    <property type="entry name" value="LptG/LptF_permease"/>
</dbReference>
<feature type="transmembrane region" description="Helical" evidence="6">
    <location>
        <begin position="53"/>
        <end position="78"/>
    </location>
</feature>
<evidence type="ECO:0000256" key="3">
    <source>
        <dbReference type="ARBA" id="ARBA00022692"/>
    </source>
</evidence>
<keyword evidence="2" id="KW-1003">Cell membrane</keyword>
<name>A0A239JN46_EKHLU</name>
<feature type="transmembrane region" description="Helical" evidence="6">
    <location>
        <begin position="12"/>
        <end position="33"/>
    </location>
</feature>
<feature type="transmembrane region" description="Helical" evidence="6">
    <location>
        <begin position="277"/>
        <end position="297"/>
    </location>
</feature>
<dbReference type="GO" id="GO:0043190">
    <property type="term" value="C:ATP-binding cassette (ABC) transporter complex"/>
    <property type="evidence" value="ECO:0007669"/>
    <property type="project" value="TreeGrafter"/>
</dbReference>
<keyword evidence="5 6" id="KW-0472">Membrane</keyword>
<feature type="transmembrane region" description="Helical" evidence="6">
    <location>
        <begin position="336"/>
        <end position="356"/>
    </location>
</feature>
<dbReference type="RefSeq" id="WP_089356966.1">
    <property type="nucleotide sequence ID" value="NZ_FZPD01000003.1"/>
</dbReference>
<proteinExistence type="predicted"/>
<sequence length="361" mass="41837">MKKLDWYILKKILITFVFVVGMFEVIICVLDYADKNDDFIKNEVSLNQIYNYYITFIPFIAGLLTPITVFIATVFVTAQLAAKTEIIAILASGVSFRRMLFPYLIAALMIGTASFYLNSYVIPEANKFRIDFEYEYLKDPFYNTDKHIHLKIAERDSLEDYIYMYRYDVRRDVGSSVTLETVSGTQLVEKVTARQIEWNDETGKWKLKRWQNREIKDREEIITEGDELDTLLNMSPEDFGNKERIWETMTMTELNHYIARQKSRGADDVHIFQVEEYIRYMSPFTVLILMAIGVIVAARKSRQGTGFQIALGFVIAFAFIIAFVLARAIAEAQSMNTVLAIWMPNIIFATVAVFLYKTVPR</sequence>
<evidence type="ECO:0000313" key="8">
    <source>
        <dbReference type="Proteomes" id="UP000198393"/>
    </source>
</evidence>
<dbReference type="PANTHER" id="PTHR33529:SF8">
    <property type="entry name" value="PERMEASE, YJGP_YJGQ FAMILY"/>
    <property type="match status" value="1"/>
</dbReference>
<evidence type="ECO:0000256" key="6">
    <source>
        <dbReference type="SAM" id="Phobius"/>
    </source>
</evidence>
<evidence type="ECO:0000256" key="5">
    <source>
        <dbReference type="ARBA" id="ARBA00023136"/>
    </source>
</evidence>
<dbReference type="Proteomes" id="UP000198393">
    <property type="component" value="Unassembled WGS sequence"/>
</dbReference>
<evidence type="ECO:0000313" key="7">
    <source>
        <dbReference type="EMBL" id="SNT07321.1"/>
    </source>
</evidence>
<keyword evidence="3 6" id="KW-0812">Transmembrane</keyword>